<dbReference type="Proteomes" id="UP000249748">
    <property type="component" value="Unassembled WGS sequence"/>
</dbReference>
<proteinExistence type="predicted"/>
<organism evidence="1 2">
    <name type="scientific">Aspergillus costaricaensis CBS 115574</name>
    <dbReference type="NCBI Taxonomy" id="1448317"/>
    <lineage>
        <taxon>Eukaryota</taxon>
        <taxon>Fungi</taxon>
        <taxon>Dikarya</taxon>
        <taxon>Ascomycota</taxon>
        <taxon>Pezizomycotina</taxon>
        <taxon>Eurotiomycetes</taxon>
        <taxon>Eurotiomycetidae</taxon>
        <taxon>Eurotiales</taxon>
        <taxon>Aspergillaceae</taxon>
        <taxon>Aspergillus</taxon>
        <taxon>Aspergillus subgen. Circumdati</taxon>
    </lineage>
</organism>
<sequence>MVDHKSVTDPWKLLKNTDESRLKWLLEQHSTSEPYETAKANEVLREVEDYGKSLVGQLRLAEFVGFMLMIRSPEKDVDELMTIEIEDSDPQSLFHSIHWEVLEHLYSWSACGRPKHRIQSQLERKSATSAQKTPAELQAIWSLVSNTFKTLNISQSEDEPQYAFCAACLIEAQSQRILIQRTVNPTTPSNSTTPDSAVVQSALHRAFNILLVASRPNEEDDISPLLGSRAVVDTLRSLPQYQSNRVVLDVARPGTLKALIAHLSRTTETWHRQGGTGAWFDMVVFDVHGCTSDGIAYLSFLASSGNREHRVRATEIANLLRAHSIETACLISCESAKVTRNVLSNLARTFVDAAIRSVLAMSFKFTASAANIFLRSFFGHLLAQFPVDVVGSLAKARRALIALPLRDAVFGVKVTLPDYLIPVLYVNTNLIPSRRIPVSDPIHQGRRFLQRSAIKAYEEEVGALVDREQYILEIESKLLKAGSRGSNRFLLLQGMAGVGKSAMMKFLRWWWPFTEFCMASSYFDMAMPWSCSLLRARAALWSLPFSLDLLSDTPGQVIIIDNLDRVSSLPPDATTTAIAEAEECRTVIRRWLGLIKNKQAFVLFTSRSRETWLADEGVRTVEVQKLSSFGAAELTSNLLGKMNVREQYSDIESTRYLALLASHLGNNPLAMKECIPVLQRQASMRTEQIRQSVSAPFLLYNRLQYGSTPPYENDSALRLVGDLLELCDSTTPNMRRVLLGLSPLWNVFDEDWFDALAYWFPQYDQQVPPRNDINAFLDKYLLDSGWMQTVKLPKGSLHHDRRYFRLHPLLSLAIRRVAEFLDILSNEAWSDRTVKVFMAHFCLRGVAFFSSSEERVDIKPQLLLESSNFLRSVELQISNFEQLGIVLGDQLVAKSIGYILYRLWELAKSGEVEHLNVSVLTEASERFLEMLQSPPAGFNRRSDDAMITFACVSLALTGHFADLDLSKAIHWAESCAKFMFAGPEPWKDREASVFRASSLSLKALEQLRQFNTRTHEHAEKACQYAFEALEILSATVSQPVKFDVVRMHSYLTAISTMKHMAPFSTSFRDSVDEFDGTYDAAWKKYEPPIGKDSTGFGAPMALTEELARRDWWFEELGVRQTDIYGAWIVDNEGDSGVSEERGNDPESTRLLSNLRLAMSRGNRVAEFRLHEALVSYYEKKKNWKTAAEHVRVLHRQAAAAAAAGQDQHIIDLSSFNNFDNRLRHGCILVEAEDFDEAQRIYDKLISDVLDTCGSREEAKDKTHFIPGKTWAWLVKESSTWDIITQAKLSVNVDSKIRERWPES</sequence>
<evidence type="ECO:0000313" key="2">
    <source>
        <dbReference type="Proteomes" id="UP000249748"/>
    </source>
</evidence>
<accession>A0ACD1I774</accession>
<gene>
    <name evidence="1" type="ORF">BO79DRAFT_257581</name>
</gene>
<dbReference type="EMBL" id="KZ824561">
    <property type="protein sequence ID" value="RAK86075.1"/>
    <property type="molecule type" value="Genomic_DNA"/>
</dbReference>
<protein>
    <submittedName>
        <fullName evidence="1">Uncharacterized protein</fullName>
    </submittedName>
</protein>
<name>A0ACD1I774_9EURO</name>
<evidence type="ECO:0000313" key="1">
    <source>
        <dbReference type="EMBL" id="RAK86075.1"/>
    </source>
</evidence>
<reference evidence="1" key="1">
    <citation type="submission" date="2018-02" db="EMBL/GenBank/DDBJ databases">
        <title>The genomes of Aspergillus section Nigri reveals drivers in fungal speciation.</title>
        <authorList>
            <consortium name="DOE Joint Genome Institute"/>
            <person name="Vesth T.C."/>
            <person name="Nybo J."/>
            <person name="Theobald S."/>
            <person name="Brandl J."/>
            <person name="Frisvad J.C."/>
            <person name="Nielsen K.F."/>
            <person name="Lyhne E.K."/>
            <person name="Kogle M.E."/>
            <person name="Kuo A."/>
            <person name="Riley R."/>
            <person name="Clum A."/>
            <person name="Nolan M."/>
            <person name="Lipzen A."/>
            <person name="Salamov A."/>
            <person name="Henrissat B."/>
            <person name="Wiebenga A."/>
            <person name="De vries R.P."/>
            <person name="Grigoriev I.V."/>
            <person name="Mortensen U.H."/>
            <person name="Andersen M.R."/>
            <person name="Baker S.E."/>
        </authorList>
    </citation>
    <scope>NUCLEOTIDE SEQUENCE</scope>
    <source>
        <strain evidence="1">CBS 115574</strain>
    </source>
</reference>
<keyword evidence="2" id="KW-1185">Reference proteome</keyword>